<dbReference type="PANTHER" id="PTHR44259">
    <property type="entry name" value="OS07G0183000 PROTEIN-RELATED"/>
    <property type="match status" value="1"/>
</dbReference>
<evidence type="ECO:0000313" key="2">
    <source>
        <dbReference type="EMBL" id="KAF3340686.1"/>
    </source>
</evidence>
<organism evidence="2 3">
    <name type="scientific">Carex littledalei</name>
    <dbReference type="NCBI Taxonomy" id="544730"/>
    <lineage>
        <taxon>Eukaryota</taxon>
        <taxon>Viridiplantae</taxon>
        <taxon>Streptophyta</taxon>
        <taxon>Embryophyta</taxon>
        <taxon>Tracheophyta</taxon>
        <taxon>Spermatophyta</taxon>
        <taxon>Magnoliopsida</taxon>
        <taxon>Liliopsida</taxon>
        <taxon>Poales</taxon>
        <taxon>Cyperaceae</taxon>
        <taxon>Cyperoideae</taxon>
        <taxon>Cariceae</taxon>
        <taxon>Carex</taxon>
        <taxon>Carex subgen. Euthyceras</taxon>
    </lineage>
</organism>
<comment type="caution">
    <text evidence="2">The sequence shown here is derived from an EMBL/GenBank/DDBJ whole genome shotgun (WGS) entry which is preliminary data.</text>
</comment>
<name>A0A833RRR4_9POAL</name>
<evidence type="ECO:0000313" key="3">
    <source>
        <dbReference type="Proteomes" id="UP000623129"/>
    </source>
</evidence>
<reference evidence="2" key="1">
    <citation type="submission" date="2020-01" db="EMBL/GenBank/DDBJ databases">
        <title>Genome sequence of Kobresia littledalei, the first chromosome-level genome in the family Cyperaceae.</title>
        <authorList>
            <person name="Qu G."/>
        </authorList>
    </citation>
    <scope>NUCLEOTIDE SEQUENCE</scope>
    <source>
        <strain evidence="2">C.B.Clarke</strain>
        <tissue evidence="2">Leaf</tissue>
    </source>
</reference>
<dbReference type="Proteomes" id="UP000623129">
    <property type="component" value="Unassembled WGS sequence"/>
</dbReference>
<accession>A0A833RRR4</accession>
<dbReference type="InterPro" id="IPR050942">
    <property type="entry name" value="F-box_BR-signaling"/>
</dbReference>
<gene>
    <name evidence="2" type="ORF">FCM35_KLT09530</name>
</gene>
<dbReference type="AlphaFoldDB" id="A0A833RRR4"/>
<dbReference type="Pfam" id="PF03478">
    <property type="entry name" value="Beta-prop_KIB1-4"/>
    <property type="match status" value="1"/>
</dbReference>
<evidence type="ECO:0000259" key="1">
    <source>
        <dbReference type="Pfam" id="PF03478"/>
    </source>
</evidence>
<sequence>MEAYAFPDWAHLPLVVVDLISEKFKCINDYVNFRAVCSPWRYASLPKPHHLLPHQLPWLMIQPAPSIIRRTDDDGTRLFYDLWESKIRKIHLPETIDKKCCASYRGWLLLVANDHTEHFLLNPLTRTRVELPPLYINFSNITKMSFSTDLTDSNCLIMVFHSYSKGAYFCKVGDRCWTNAAGHPVWRGPDSLQGERLSLIDATYNNGNLYLLNSQAIFIYDPNQQRLQARYFFKPELHLVTKYFLEGKSGLYIVAVYYTEVVEGDRGQKFELYEVQEHPMELKQIADTREITIFVGNKKQYLAVRTDDWDSLDGDCMYMTLVWEPCRPYAGNEKRLSDIIFCAKLDDGKPKPLVLGLRDDLPIWLPTPPMWFQPSFV</sequence>
<protein>
    <submittedName>
        <fullName evidence="2">F-box protein SKIP23</fullName>
    </submittedName>
</protein>
<feature type="domain" description="KIB1-4 beta-propeller" evidence="1">
    <location>
        <begin position="79"/>
        <end position="320"/>
    </location>
</feature>
<keyword evidence="3" id="KW-1185">Reference proteome</keyword>
<proteinExistence type="predicted"/>
<dbReference type="PANTHER" id="PTHR44259:SF87">
    <property type="entry name" value="F-BOX DOMAIN-CONTAINING PROTEIN"/>
    <property type="match status" value="1"/>
</dbReference>
<dbReference type="EMBL" id="SWLB01000002">
    <property type="protein sequence ID" value="KAF3340686.1"/>
    <property type="molecule type" value="Genomic_DNA"/>
</dbReference>
<dbReference type="InterPro" id="IPR005174">
    <property type="entry name" value="KIB1-4_b-propeller"/>
</dbReference>
<dbReference type="OrthoDB" id="621744at2759"/>